<dbReference type="HOGENOM" id="CLU_2021158_0_0_1"/>
<dbReference type="Gramene" id="Bo07974s010.1">
    <property type="protein sequence ID" value="Bo07974s010.1"/>
    <property type="gene ID" value="Bo07974s010"/>
</dbReference>
<evidence type="ECO:0000256" key="1">
    <source>
        <dbReference type="SAM" id="MobiDB-lite"/>
    </source>
</evidence>
<reference evidence="2" key="1">
    <citation type="journal article" date="2014" name="Genome Biol.">
        <title>Transcriptome and methylome profiling reveals relics of genome dominance in the mesopolyploid Brassica oleracea.</title>
        <authorList>
            <person name="Parkin I.A."/>
            <person name="Koh C."/>
            <person name="Tang H."/>
            <person name="Robinson S.J."/>
            <person name="Kagale S."/>
            <person name="Clarke W.E."/>
            <person name="Town C.D."/>
            <person name="Nixon J."/>
            <person name="Krishnakumar V."/>
            <person name="Bidwell S.L."/>
            <person name="Denoeud F."/>
            <person name="Belcram H."/>
            <person name="Links M.G."/>
            <person name="Just J."/>
            <person name="Clarke C."/>
            <person name="Bender T."/>
            <person name="Huebert T."/>
            <person name="Mason A.S."/>
            <person name="Pires J.C."/>
            <person name="Barker G."/>
            <person name="Moore J."/>
            <person name="Walley P.G."/>
            <person name="Manoli S."/>
            <person name="Batley J."/>
            <person name="Edwards D."/>
            <person name="Nelson M.N."/>
            <person name="Wang X."/>
            <person name="Paterson A.H."/>
            <person name="King G."/>
            <person name="Bancroft I."/>
            <person name="Chalhoub B."/>
            <person name="Sharpe A.G."/>
        </authorList>
    </citation>
    <scope>NUCLEOTIDE SEQUENCE [LARGE SCALE GENOMIC DNA]</scope>
    <source>
        <strain evidence="2">cv. TO1000</strain>
    </source>
</reference>
<dbReference type="EnsemblPlants" id="Bo07974s010.1">
    <property type="protein sequence ID" value="Bo07974s010.1"/>
    <property type="gene ID" value="Bo07974s010"/>
</dbReference>
<keyword evidence="3" id="KW-1185">Reference proteome</keyword>
<protein>
    <recommendedName>
        <fullName evidence="4">Endonuclease/exonuclease/phosphatase domain-containing protein</fullName>
    </recommendedName>
</protein>
<sequence length="123" mass="13713">PGKTRKVAKQSKKQGELQIKGGAPGTPTSSDNTPIVNMIPPRGLGLFWKQGLDLQIVAANANVIDTFIQFQGKKFYSSFVLGSTDRNQRNLLWDQMVTKSLIREEAWFVTGDFNDLIGNEEKE</sequence>
<feature type="compositionally biased region" description="Basic residues" evidence="1">
    <location>
        <begin position="1"/>
        <end position="12"/>
    </location>
</feature>
<dbReference type="SUPFAM" id="SSF56219">
    <property type="entry name" value="DNase I-like"/>
    <property type="match status" value="1"/>
</dbReference>
<dbReference type="AlphaFoldDB" id="A0A0D2ZY75"/>
<feature type="compositionally biased region" description="Polar residues" evidence="1">
    <location>
        <begin position="26"/>
        <end position="35"/>
    </location>
</feature>
<proteinExistence type="predicted"/>
<evidence type="ECO:0008006" key="4">
    <source>
        <dbReference type="Google" id="ProtNLM"/>
    </source>
</evidence>
<feature type="region of interest" description="Disordered" evidence="1">
    <location>
        <begin position="1"/>
        <end position="35"/>
    </location>
</feature>
<dbReference type="InterPro" id="IPR036691">
    <property type="entry name" value="Endo/exonu/phosph_ase_sf"/>
</dbReference>
<dbReference type="Proteomes" id="UP000032141">
    <property type="component" value="Unassembled WGS sequence"/>
</dbReference>
<reference evidence="2" key="2">
    <citation type="submission" date="2015-06" db="UniProtKB">
        <authorList>
            <consortium name="EnsemblPlants"/>
        </authorList>
    </citation>
    <scope>IDENTIFICATION</scope>
</reference>
<evidence type="ECO:0000313" key="3">
    <source>
        <dbReference type="Proteomes" id="UP000032141"/>
    </source>
</evidence>
<name>A0A0D2ZY75_BRAOL</name>
<dbReference type="eggNOG" id="KOG1075">
    <property type="taxonomic scope" value="Eukaryota"/>
</dbReference>
<evidence type="ECO:0000313" key="2">
    <source>
        <dbReference type="EnsemblPlants" id="Bo07974s010.1"/>
    </source>
</evidence>
<accession>A0A0D2ZY75</accession>
<organism evidence="2 3">
    <name type="scientific">Brassica oleracea var. oleracea</name>
    <dbReference type="NCBI Taxonomy" id="109376"/>
    <lineage>
        <taxon>Eukaryota</taxon>
        <taxon>Viridiplantae</taxon>
        <taxon>Streptophyta</taxon>
        <taxon>Embryophyta</taxon>
        <taxon>Tracheophyta</taxon>
        <taxon>Spermatophyta</taxon>
        <taxon>Magnoliopsida</taxon>
        <taxon>eudicotyledons</taxon>
        <taxon>Gunneridae</taxon>
        <taxon>Pentapetalae</taxon>
        <taxon>rosids</taxon>
        <taxon>malvids</taxon>
        <taxon>Brassicales</taxon>
        <taxon>Brassicaceae</taxon>
        <taxon>Brassiceae</taxon>
        <taxon>Brassica</taxon>
    </lineage>
</organism>